<comment type="caution">
    <text evidence="1">The sequence shown here is derived from an EMBL/GenBank/DDBJ whole genome shotgun (WGS) entry which is preliminary data.</text>
</comment>
<accession>A0ABQ7B1B6</accession>
<dbReference type="Pfam" id="PF14929">
    <property type="entry name" value="TAF1_subA"/>
    <property type="match status" value="1"/>
</dbReference>
<dbReference type="PANTHER" id="PTHR36720:SF3">
    <property type="entry name" value="BNAA06G01070D PROTEIN"/>
    <property type="match status" value="1"/>
</dbReference>
<dbReference type="InterPro" id="IPR039495">
    <property type="entry name" value="TAF1A"/>
</dbReference>
<organism evidence="1 2">
    <name type="scientific">Brassica cretica</name>
    <name type="common">Mustard</name>
    <dbReference type="NCBI Taxonomy" id="69181"/>
    <lineage>
        <taxon>Eukaryota</taxon>
        <taxon>Viridiplantae</taxon>
        <taxon>Streptophyta</taxon>
        <taxon>Embryophyta</taxon>
        <taxon>Tracheophyta</taxon>
        <taxon>Spermatophyta</taxon>
        <taxon>Magnoliopsida</taxon>
        <taxon>eudicotyledons</taxon>
        <taxon>Gunneridae</taxon>
        <taxon>Pentapetalae</taxon>
        <taxon>rosids</taxon>
        <taxon>malvids</taxon>
        <taxon>Brassicales</taxon>
        <taxon>Brassicaceae</taxon>
        <taxon>Brassiceae</taxon>
        <taxon>Brassica</taxon>
    </lineage>
</organism>
<evidence type="ECO:0000313" key="2">
    <source>
        <dbReference type="Proteomes" id="UP000266723"/>
    </source>
</evidence>
<dbReference type="PANTHER" id="PTHR36720">
    <property type="entry name" value="TAF RNA POLYMERASE I SUBUNIT A"/>
    <property type="match status" value="1"/>
</dbReference>
<name>A0ABQ7B1B6_BRACR</name>
<keyword evidence="2" id="KW-1185">Reference proteome</keyword>
<proteinExistence type="predicted"/>
<gene>
    <name evidence="1" type="ORF">DY000_02059523</name>
</gene>
<dbReference type="EMBL" id="QGKV02001556">
    <property type="protein sequence ID" value="KAF3520261.1"/>
    <property type="molecule type" value="Genomic_DNA"/>
</dbReference>
<evidence type="ECO:0000313" key="1">
    <source>
        <dbReference type="EMBL" id="KAF3520261.1"/>
    </source>
</evidence>
<sequence length="323" mass="37348">MVKIEVKPEMCEEIKTTDHKHLLRVLMQGTVRDGSPTMNRLKYEERLLVCLLFDSYCILNVYIDDSLYANAYLLPFVRMMRSRDLGNLPWTNLFIGITFYRCKYSKELQPEEADSIENASYMSESRSDVMAECSARDESLYSVESVRNELEASVMNYERNTPENGETLKDGVAFDPALIQILGDMDLWLLPLKPPEDHDCHRNIVSDSYYKDAVEYMRLTMQSPRYLLLIGGLVDEAMKVVEEMCNKVHDIKPFRIKAAMMEKFHHKSEMLAKCYEDILKIDPTCVTTLKKLIVMSKEVGYSRESLIEMIALHVEASFPDAEI</sequence>
<reference evidence="1 2" key="1">
    <citation type="journal article" date="2020" name="BMC Genomics">
        <title>Intraspecific diversification of the crop wild relative Brassica cretica Lam. using demographic model selection.</title>
        <authorList>
            <person name="Kioukis A."/>
            <person name="Michalopoulou V.A."/>
            <person name="Briers L."/>
            <person name="Pirintsos S."/>
            <person name="Studholme D.J."/>
            <person name="Pavlidis P."/>
            <person name="Sarris P.F."/>
        </authorList>
    </citation>
    <scope>NUCLEOTIDE SEQUENCE [LARGE SCALE GENOMIC DNA]</scope>
    <source>
        <strain evidence="2">cv. PFS-1207/04</strain>
    </source>
</reference>
<dbReference type="Proteomes" id="UP000266723">
    <property type="component" value="Unassembled WGS sequence"/>
</dbReference>
<protein>
    <submittedName>
        <fullName evidence="1">Uncharacterized protein</fullName>
    </submittedName>
</protein>